<accession>A0A8S9K850</accession>
<protein>
    <submittedName>
        <fullName evidence="1">Uncharacterized protein</fullName>
    </submittedName>
</protein>
<name>A0A8S9K850_BRACR</name>
<sequence>MGAGGKMKEAVTRSFEHSKDTVEEAARSAAEVTCDAAEAVKEKVKRSFSGSETTQQQSDEL</sequence>
<comment type="caution">
    <text evidence="1">The sequence shown here is derived from an EMBL/GenBank/DDBJ whole genome shotgun (WGS) entry which is preliminary data.</text>
</comment>
<proteinExistence type="predicted"/>
<dbReference type="PANTHER" id="PTHR35463">
    <property type="entry name" value="TRANSMEMBRANE PROTEIN"/>
    <property type="match status" value="1"/>
</dbReference>
<gene>
    <name evidence="1" type="ORF">F2Q70_00041606</name>
</gene>
<organism evidence="1">
    <name type="scientific">Brassica cretica</name>
    <name type="common">Mustard</name>
    <dbReference type="NCBI Taxonomy" id="69181"/>
    <lineage>
        <taxon>Eukaryota</taxon>
        <taxon>Viridiplantae</taxon>
        <taxon>Streptophyta</taxon>
        <taxon>Embryophyta</taxon>
        <taxon>Tracheophyta</taxon>
        <taxon>Spermatophyta</taxon>
        <taxon>Magnoliopsida</taxon>
        <taxon>eudicotyledons</taxon>
        <taxon>Gunneridae</taxon>
        <taxon>Pentapetalae</taxon>
        <taxon>rosids</taxon>
        <taxon>malvids</taxon>
        <taxon>Brassicales</taxon>
        <taxon>Brassicaceae</taxon>
        <taxon>Brassiceae</taxon>
        <taxon>Brassica</taxon>
    </lineage>
</organism>
<dbReference type="PANTHER" id="PTHR35463:SF12">
    <property type="entry name" value="(RAPE) HYPOTHETICAL PROTEIN"/>
    <property type="match status" value="1"/>
</dbReference>
<evidence type="ECO:0000313" key="1">
    <source>
        <dbReference type="EMBL" id="KAF2590291.1"/>
    </source>
</evidence>
<dbReference type="AlphaFoldDB" id="A0A8S9K850"/>
<reference evidence="1" key="1">
    <citation type="submission" date="2019-12" db="EMBL/GenBank/DDBJ databases">
        <title>Genome sequencing and annotation of Brassica cretica.</title>
        <authorList>
            <person name="Studholme D.J."/>
            <person name="Sarris P.F."/>
        </authorList>
    </citation>
    <scope>NUCLEOTIDE SEQUENCE</scope>
    <source>
        <strain evidence="1">PFS-102/07</strain>
        <tissue evidence="1">Leaf</tissue>
    </source>
</reference>
<dbReference type="EMBL" id="QGKY02000190">
    <property type="protein sequence ID" value="KAF2590291.1"/>
    <property type="molecule type" value="Genomic_DNA"/>
</dbReference>